<proteinExistence type="predicted"/>
<feature type="region of interest" description="Disordered" evidence="1">
    <location>
        <begin position="27"/>
        <end position="70"/>
    </location>
</feature>
<dbReference type="EMBL" id="JAHUTJ010043402">
    <property type="protein sequence ID" value="MED6281581.1"/>
    <property type="molecule type" value="Genomic_DNA"/>
</dbReference>
<name>A0ABU7E477_9TELE</name>
<evidence type="ECO:0000313" key="3">
    <source>
        <dbReference type="Proteomes" id="UP001352852"/>
    </source>
</evidence>
<accession>A0ABU7E477</accession>
<sequence>MDGSGKAAVGRLSSAGAAVTGVERLRRGRRRLEEEQAGEADGKMVDGSLLGDANGVDPAPGRVKDSGKWQKPRFSRKALMKCCLVKWIIASTQPQDKGETRQKQT</sequence>
<reference evidence="2 3" key="1">
    <citation type="submission" date="2021-06" db="EMBL/GenBank/DDBJ databases">
        <authorList>
            <person name="Palmer J.M."/>
        </authorList>
    </citation>
    <scope>NUCLEOTIDE SEQUENCE [LARGE SCALE GENOMIC DNA]</scope>
    <source>
        <strain evidence="2 3">CL_MEX2019</strain>
        <tissue evidence="2">Muscle</tissue>
    </source>
</reference>
<gene>
    <name evidence="2" type="ORF">CHARACLAT_023108</name>
</gene>
<organism evidence="2 3">
    <name type="scientific">Characodon lateralis</name>
    <dbReference type="NCBI Taxonomy" id="208331"/>
    <lineage>
        <taxon>Eukaryota</taxon>
        <taxon>Metazoa</taxon>
        <taxon>Chordata</taxon>
        <taxon>Craniata</taxon>
        <taxon>Vertebrata</taxon>
        <taxon>Euteleostomi</taxon>
        <taxon>Actinopterygii</taxon>
        <taxon>Neopterygii</taxon>
        <taxon>Teleostei</taxon>
        <taxon>Neoteleostei</taxon>
        <taxon>Acanthomorphata</taxon>
        <taxon>Ovalentaria</taxon>
        <taxon>Atherinomorphae</taxon>
        <taxon>Cyprinodontiformes</taxon>
        <taxon>Goodeidae</taxon>
        <taxon>Characodon</taxon>
    </lineage>
</organism>
<comment type="caution">
    <text evidence="2">The sequence shown here is derived from an EMBL/GenBank/DDBJ whole genome shotgun (WGS) entry which is preliminary data.</text>
</comment>
<evidence type="ECO:0000313" key="2">
    <source>
        <dbReference type="EMBL" id="MED6281581.1"/>
    </source>
</evidence>
<dbReference type="Proteomes" id="UP001352852">
    <property type="component" value="Unassembled WGS sequence"/>
</dbReference>
<keyword evidence="3" id="KW-1185">Reference proteome</keyword>
<protein>
    <submittedName>
        <fullName evidence="2">Uncharacterized protein</fullName>
    </submittedName>
</protein>
<evidence type="ECO:0000256" key="1">
    <source>
        <dbReference type="SAM" id="MobiDB-lite"/>
    </source>
</evidence>